<feature type="domain" description="USP" evidence="8">
    <location>
        <begin position="224"/>
        <end position="858"/>
    </location>
</feature>
<comment type="similarity">
    <text evidence="1 6">Belongs to the peptidase C19 family.</text>
</comment>
<dbReference type="GO" id="GO:0004843">
    <property type="term" value="F:cysteine-type deubiquitinase activity"/>
    <property type="evidence" value="ECO:0007669"/>
    <property type="project" value="UniProtKB-UniRule"/>
</dbReference>
<evidence type="ECO:0000256" key="7">
    <source>
        <dbReference type="SAM" id="MobiDB-lite"/>
    </source>
</evidence>
<dbReference type="PROSITE" id="PS50271">
    <property type="entry name" value="ZF_UBP"/>
    <property type="match status" value="1"/>
</dbReference>
<comment type="catalytic activity">
    <reaction evidence="6">
        <text>Thiol-dependent hydrolysis of ester, thioester, amide, peptide and isopeptide bonds formed by the C-terminal Gly of ubiquitin (a 76-residue protein attached to proteins as an intracellular targeting signal).</text>
        <dbReference type="EC" id="3.4.19.12"/>
    </reaction>
</comment>
<dbReference type="Pfam" id="PF00443">
    <property type="entry name" value="UCH"/>
    <property type="match status" value="1"/>
</dbReference>
<accession>A0A3L6F3I4</accession>
<evidence type="ECO:0000256" key="2">
    <source>
        <dbReference type="ARBA" id="ARBA00022723"/>
    </source>
</evidence>
<gene>
    <name evidence="10" type="primary">UBP1_3</name>
    <name evidence="10" type="ORF">Zm00014a_018226</name>
</gene>
<dbReference type="Gene3D" id="3.30.40.10">
    <property type="entry name" value="Zinc/RING finger domain, C3HC4 (zinc finger)"/>
    <property type="match status" value="1"/>
</dbReference>
<dbReference type="PROSITE" id="PS50235">
    <property type="entry name" value="USP_3"/>
    <property type="match status" value="1"/>
</dbReference>
<dbReference type="InterPro" id="IPR018200">
    <property type="entry name" value="USP_CS"/>
</dbReference>
<dbReference type="GO" id="GO:0006508">
    <property type="term" value="P:proteolysis"/>
    <property type="evidence" value="ECO:0007669"/>
    <property type="project" value="UniProtKB-KW"/>
</dbReference>
<keyword evidence="3 5" id="KW-0863">Zinc-finger</keyword>
<feature type="domain" description="UBP-type" evidence="9">
    <location>
        <begin position="56"/>
        <end position="182"/>
    </location>
</feature>
<dbReference type="Proteomes" id="UP000251960">
    <property type="component" value="Chromosome 4"/>
</dbReference>
<dbReference type="PROSITE" id="PS00972">
    <property type="entry name" value="USP_1"/>
    <property type="match status" value="1"/>
</dbReference>
<dbReference type="AlphaFoldDB" id="A0A3L6F3I4"/>
<sequence>MADTRARPWEADESSRSRDSKVPRLDLLAASAAEEEEKVKHLLGQEECTEMTGHDPCCDHVPTDSYHNDILISSLLSDDAGNCQDCRGRRREEADGPGGRPMYRRIMVCLECGRHSCGDSTSYIPYGHAQDHANQEKHWVAAMFDDPQAGFCFKCEHEVPVYPEPDEMEMITGEIQAGGGGGGGGHAFGFDMSRDLATVLLNLGDAWCAAADLGSVNAQGYAIRGMPNRGNTCYMNAMVQCLLALDKLRARMLGPDTPPGHLGMALKELFVEASAAGSAGGMLNPDKLLRSVRLHAGKYEPYTMHDSYELLESLRSALHDEEEGIQAPYRERGAPTVIDAVFKGELCDTRSCKDCQSASAFHGEFWELSLSLPSKEDLCENFASSSQRASKNLNPQPEKAAPQLLSANESNLWKIDASKTGDFHLLVSELNGLIGTKHQGPWKLVCRKLSKTQTVPLGFSSYIIFFAIRDSGEEQRTLQIKNLIHVLCTEEPLNSVDFVPHSIYDAKVEQMIQITADSLPPLIVPQVEHDASTAPGSYVDQNGKGIGEDSNCVLTIEDCLSLFFREEVVERSCDCSKVPMEEPSTNQSRKGKQMEVGTNDEVAANGSHSKQSDRTTCSNGQSSKLNSLSVEYNSCYCRQQHGSDEESDITQMADTHTAGANSRMTCGLKETEYHGGIQETVRSSSLSTEKQTDLLSTQHSQSLIPQNQDLRLDLSAHQLGDKQNGQKERSGRAIQRTNITKLPPVLTLHLKRYFKNGNEYHKNEARVSYKEHLDVGRFMNSSSADKSSTVYRLAGVVEHRGGPFMNAGHYVAYVRARKIGKQSSRPSSWFCADDSNVREVALEEVLERKAYVLFYERVEDANTLIG</sequence>
<dbReference type="PANTHER" id="PTHR24006">
    <property type="entry name" value="UBIQUITIN CARBOXYL-TERMINAL HYDROLASE"/>
    <property type="match status" value="1"/>
</dbReference>
<dbReference type="Gene3D" id="3.90.70.10">
    <property type="entry name" value="Cysteine proteinases"/>
    <property type="match status" value="2"/>
</dbReference>
<dbReference type="InterPro" id="IPR028889">
    <property type="entry name" value="USP"/>
</dbReference>
<dbReference type="InterPro" id="IPR013083">
    <property type="entry name" value="Znf_RING/FYVE/PHD"/>
</dbReference>
<dbReference type="EMBL" id="NCVQ01000005">
    <property type="protein sequence ID" value="PWZ26217.1"/>
    <property type="molecule type" value="Genomic_DNA"/>
</dbReference>
<keyword evidence="6" id="KW-0788">Thiol protease</keyword>
<evidence type="ECO:0000313" key="10">
    <source>
        <dbReference type="EMBL" id="PWZ26217.1"/>
    </source>
</evidence>
<comment type="caution">
    <text evidence="10">The sequence shown here is derived from an EMBL/GenBank/DDBJ whole genome shotgun (WGS) entry which is preliminary data.</text>
</comment>
<feature type="region of interest" description="Disordered" evidence="7">
    <location>
        <begin position="575"/>
        <end position="623"/>
    </location>
</feature>
<feature type="compositionally biased region" description="Basic and acidic residues" evidence="7">
    <location>
        <begin position="1"/>
        <end position="24"/>
    </location>
</feature>
<keyword evidence="2" id="KW-0479">Metal-binding</keyword>
<evidence type="ECO:0000256" key="3">
    <source>
        <dbReference type="ARBA" id="ARBA00022771"/>
    </source>
</evidence>
<protein>
    <recommendedName>
        <fullName evidence="6">Ubiquitin carboxyl-terminal hydrolase</fullName>
        <ecNumber evidence="6">3.4.19.12</ecNumber>
    </recommendedName>
</protein>
<keyword evidence="4" id="KW-0862">Zinc</keyword>
<evidence type="ECO:0000259" key="8">
    <source>
        <dbReference type="PROSITE" id="PS50235"/>
    </source>
</evidence>
<evidence type="ECO:0000256" key="4">
    <source>
        <dbReference type="ARBA" id="ARBA00022833"/>
    </source>
</evidence>
<organism evidence="10">
    <name type="scientific">Zea mays</name>
    <name type="common">Maize</name>
    <dbReference type="NCBI Taxonomy" id="4577"/>
    <lineage>
        <taxon>Eukaryota</taxon>
        <taxon>Viridiplantae</taxon>
        <taxon>Streptophyta</taxon>
        <taxon>Embryophyta</taxon>
        <taxon>Tracheophyta</taxon>
        <taxon>Spermatophyta</taxon>
        <taxon>Magnoliopsida</taxon>
        <taxon>Liliopsida</taxon>
        <taxon>Poales</taxon>
        <taxon>Poaceae</taxon>
        <taxon>PACMAD clade</taxon>
        <taxon>Panicoideae</taxon>
        <taxon>Andropogonodae</taxon>
        <taxon>Andropogoneae</taxon>
        <taxon>Tripsacinae</taxon>
        <taxon>Zea</taxon>
    </lineage>
</organism>
<feature type="compositionally biased region" description="Polar residues" evidence="7">
    <location>
        <begin position="606"/>
        <end position="623"/>
    </location>
</feature>
<feature type="region of interest" description="Disordered" evidence="7">
    <location>
        <begin position="1"/>
        <end position="25"/>
    </location>
</feature>
<keyword evidence="6" id="KW-0645">Protease</keyword>
<comment type="function">
    <text evidence="6">Recognizes and hydrolyzes the peptide bond at the C-terminal Gly of ubiquitin. Involved in the processing of poly-ubiquitin precursors as well as that of ubiquitinated proteins.</text>
</comment>
<reference evidence="10" key="1">
    <citation type="journal article" date="2018" name="Nat. Genet.">
        <title>Extensive intraspecific gene order and gene structural variations between Mo17 and other maize genomes.</title>
        <authorList>
            <person name="Sun S."/>
            <person name="Zhou Y."/>
            <person name="Chen J."/>
            <person name="Shi J."/>
            <person name="Zhao H."/>
            <person name="Zhao H."/>
            <person name="Song W."/>
            <person name="Zhang M."/>
            <person name="Cui Y."/>
            <person name="Dong X."/>
            <person name="Liu H."/>
            <person name="Ma X."/>
            <person name="Jiao Y."/>
            <person name="Wang B."/>
            <person name="Wei X."/>
            <person name="Stein J.C."/>
            <person name="Glaubitz J.C."/>
            <person name="Lu F."/>
            <person name="Yu G."/>
            <person name="Liang C."/>
            <person name="Fengler K."/>
            <person name="Li B."/>
            <person name="Rafalski A."/>
            <person name="Schnable P.S."/>
            <person name="Ware D.H."/>
            <person name="Buckler E.S."/>
            <person name="Lai J."/>
        </authorList>
    </citation>
    <scope>NUCLEOTIDE SEQUENCE [LARGE SCALE GENOMIC DNA]</scope>
    <source>
        <tissue evidence="10">Seedling</tissue>
    </source>
</reference>
<evidence type="ECO:0000256" key="1">
    <source>
        <dbReference type="ARBA" id="ARBA00009085"/>
    </source>
</evidence>
<dbReference type="PROSITE" id="PS00973">
    <property type="entry name" value="USP_2"/>
    <property type="match status" value="1"/>
</dbReference>
<dbReference type="PANTHER" id="PTHR24006:SF886">
    <property type="entry name" value="UBIQUITIN CARBOXYL-TERMINAL HYDROLASE"/>
    <property type="match status" value="1"/>
</dbReference>
<dbReference type="EC" id="3.4.19.12" evidence="6"/>
<keyword evidence="6 10" id="KW-0378">Hydrolase</keyword>
<dbReference type="GO" id="GO:0016579">
    <property type="term" value="P:protein deubiquitination"/>
    <property type="evidence" value="ECO:0007669"/>
    <property type="project" value="InterPro"/>
</dbReference>
<dbReference type="ExpressionAtlas" id="A0A3L6F3I4">
    <property type="expression patterns" value="baseline and differential"/>
</dbReference>
<dbReference type="Pfam" id="PF02148">
    <property type="entry name" value="zf-UBP"/>
    <property type="match status" value="1"/>
</dbReference>
<dbReference type="InterPro" id="IPR050164">
    <property type="entry name" value="Peptidase_C19"/>
</dbReference>
<dbReference type="InterPro" id="IPR001607">
    <property type="entry name" value="Znf_UBP"/>
</dbReference>
<dbReference type="InterPro" id="IPR038765">
    <property type="entry name" value="Papain-like_cys_pep_sf"/>
</dbReference>
<proteinExistence type="inferred from homology"/>
<dbReference type="GO" id="GO:0008270">
    <property type="term" value="F:zinc ion binding"/>
    <property type="evidence" value="ECO:0007669"/>
    <property type="project" value="UniProtKB-KW"/>
</dbReference>
<dbReference type="SUPFAM" id="SSF54001">
    <property type="entry name" value="Cysteine proteinases"/>
    <property type="match status" value="1"/>
</dbReference>
<evidence type="ECO:0000259" key="9">
    <source>
        <dbReference type="PROSITE" id="PS50271"/>
    </source>
</evidence>
<evidence type="ECO:0000256" key="6">
    <source>
        <dbReference type="RuleBase" id="RU366025"/>
    </source>
</evidence>
<keyword evidence="6" id="KW-0833">Ubl conjugation pathway</keyword>
<name>A0A3L6F3I4_MAIZE</name>
<evidence type="ECO:0000256" key="5">
    <source>
        <dbReference type="PROSITE-ProRule" id="PRU00502"/>
    </source>
</evidence>
<dbReference type="SUPFAM" id="SSF57850">
    <property type="entry name" value="RING/U-box"/>
    <property type="match status" value="1"/>
</dbReference>
<dbReference type="InterPro" id="IPR001394">
    <property type="entry name" value="Peptidase_C19_UCH"/>
</dbReference>